<comment type="similarity">
    <text evidence="2 13">Belongs to the TFB4 family.</text>
</comment>
<dbReference type="Pfam" id="PF03850">
    <property type="entry name" value="Tfb4"/>
    <property type="match status" value="1"/>
</dbReference>
<name>A0A9N9DV67_9GLOM</name>
<comment type="subcellular location">
    <subcellularLocation>
        <location evidence="1 13">Nucleus</location>
    </subcellularLocation>
</comment>
<comment type="function">
    <text evidence="13">Component of the general transcription and DNA repair factor IIH (TFIIH) core complex, which is involved in general and transcription-coupled nucleotide excision repair (NER) of damaged DNA and, when complexed to TFIIK, in RNA transcription by RNA polymerase II. In NER, TFIIH acts by opening DNA around the lesion to allow the excision of the damaged oligonucleotide and its replacement by a new DNA fragment. In transcription, TFIIH has an essential role in transcription initiation. When the pre-initiation complex (PIC) has been established, TFIIH is required for promoter opening and promoter escape. Phosphorylation of the C-terminal tail (CTD) of the largest subunit of RNA polymerase II by the kinase module TFIIK controls the initiation of transcription.</text>
</comment>
<keyword evidence="5 13" id="KW-0227">DNA damage</keyword>
<dbReference type="InterPro" id="IPR036465">
    <property type="entry name" value="vWFA_dom_sf"/>
</dbReference>
<protein>
    <recommendedName>
        <fullName evidence="3 13">General transcription and DNA repair factor IIH subunit TFB4</fullName>
        <shortName evidence="13">TFIIH subunit TFB4</shortName>
    </recommendedName>
    <alternativeName>
        <fullName evidence="12 13">RNA polymerase II transcription factor B subunit 4</fullName>
    </alternativeName>
</protein>
<keyword evidence="6 13" id="KW-0863">Zinc-finger</keyword>
<dbReference type="PANTHER" id="PTHR12831">
    <property type="entry name" value="TRANSCRIPTION INITIATION FACTOR IIH TFIIH , POLYPEPTIDE 3-RELATED"/>
    <property type="match status" value="1"/>
</dbReference>
<dbReference type="EMBL" id="CAJVPQ010004553">
    <property type="protein sequence ID" value="CAG8653852.1"/>
    <property type="molecule type" value="Genomic_DNA"/>
</dbReference>
<evidence type="ECO:0000256" key="11">
    <source>
        <dbReference type="ARBA" id="ARBA00023242"/>
    </source>
</evidence>
<evidence type="ECO:0000256" key="1">
    <source>
        <dbReference type="ARBA" id="ARBA00004123"/>
    </source>
</evidence>
<keyword evidence="8 13" id="KW-0805">Transcription regulation</keyword>
<organism evidence="14 15">
    <name type="scientific">Funneliformis caledonium</name>
    <dbReference type="NCBI Taxonomy" id="1117310"/>
    <lineage>
        <taxon>Eukaryota</taxon>
        <taxon>Fungi</taxon>
        <taxon>Fungi incertae sedis</taxon>
        <taxon>Mucoromycota</taxon>
        <taxon>Glomeromycotina</taxon>
        <taxon>Glomeromycetes</taxon>
        <taxon>Glomerales</taxon>
        <taxon>Glomeraceae</taxon>
        <taxon>Funneliformis</taxon>
    </lineage>
</organism>
<accession>A0A9N9DV67</accession>
<dbReference type="Proteomes" id="UP000789570">
    <property type="component" value="Unassembled WGS sequence"/>
</dbReference>
<evidence type="ECO:0000256" key="10">
    <source>
        <dbReference type="ARBA" id="ARBA00023204"/>
    </source>
</evidence>
<sequence length="317" mass="35319">MNVLRDAATVNEDDANLLVLIIDTNPLIWTRLAKSTGLSLKEALRHLMVFINAHLALKHDNEVAVIASHVDVSKFLYPIPNPHKLSEDTDQTMNSNMYQRFKVVNDQVIGNMKELFEDLSKLNSYPDKASSMIAGALSMSLCYINRIMRADEIGHIKPRIFIASVSPDSPNQYISIMNCIFSAQKLGIPIDVCKVHGEDAVFLQQAAHITGGRYLKLPTPQGFLQFLMITFLPDRYTRTYQCLPGEEKVDFGAACFCHKKIIDIGYVCSFFVIHWNNVQLAGLTNLMLASVNEGGLRVVNGIKKLDKSKGRESGGST</sequence>
<evidence type="ECO:0000256" key="2">
    <source>
        <dbReference type="ARBA" id="ARBA00005273"/>
    </source>
</evidence>
<evidence type="ECO:0000256" key="13">
    <source>
        <dbReference type="RuleBase" id="RU368090"/>
    </source>
</evidence>
<evidence type="ECO:0000256" key="4">
    <source>
        <dbReference type="ARBA" id="ARBA00022723"/>
    </source>
</evidence>
<keyword evidence="11 13" id="KW-0539">Nucleus</keyword>
<dbReference type="GO" id="GO:0006289">
    <property type="term" value="P:nucleotide-excision repair"/>
    <property type="evidence" value="ECO:0007669"/>
    <property type="project" value="UniProtKB-UniRule"/>
</dbReference>
<keyword evidence="9 13" id="KW-0804">Transcription</keyword>
<gene>
    <name evidence="14" type="ORF">FCALED_LOCUS11207</name>
</gene>
<dbReference type="GO" id="GO:0008270">
    <property type="term" value="F:zinc ion binding"/>
    <property type="evidence" value="ECO:0007669"/>
    <property type="project" value="UniProtKB-KW"/>
</dbReference>
<dbReference type="OrthoDB" id="17307at2759"/>
<keyword evidence="4 13" id="KW-0479">Metal-binding</keyword>
<evidence type="ECO:0000256" key="7">
    <source>
        <dbReference type="ARBA" id="ARBA00022833"/>
    </source>
</evidence>
<evidence type="ECO:0000256" key="8">
    <source>
        <dbReference type="ARBA" id="ARBA00023015"/>
    </source>
</evidence>
<comment type="subunit">
    <text evidence="13">Component of the 7-subunit TFIIH core complex composed of XPB/SSL2, XPD/RAD3, SSL1, TFB1, TFB2, TFB4 and TFB5, which is active in NER. The core complex associates with the 3-subunit CTD-kinase module TFIIK composed of CCL1, KIN28 and TFB3 to form the 10-subunit holoenzyme (holo-TFIIH) active in transcription.</text>
</comment>
<dbReference type="PANTHER" id="PTHR12831:SF0">
    <property type="entry name" value="GENERAL TRANSCRIPTION FACTOR IIH SUBUNIT 3"/>
    <property type="match status" value="1"/>
</dbReference>
<keyword evidence="7 13" id="KW-0862">Zinc</keyword>
<dbReference type="InterPro" id="IPR004600">
    <property type="entry name" value="TFIIH_Tfb4/GTF2H3"/>
</dbReference>
<dbReference type="GO" id="GO:0006355">
    <property type="term" value="P:regulation of DNA-templated transcription"/>
    <property type="evidence" value="ECO:0007669"/>
    <property type="project" value="InterPro"/>
</dbReference>
<evidence type="ECO:0000256" key="12">
    <source>
        <dbReference type="ARBA" id="ARBA00033341"/>
    </source>
</evidence>
<evidence type="ECO:0000313" key="15">
    <source>
        <dbReference type="Proteomes" id="UP000789570"/>
    </source>
</evidence>
<dbReference type="AlphaFoldDB" id="A0A9N9DV67"/>
<keyword evidence="15" id="KW-1185">Reference proteome</keyword>
<keyword evidence="10 13" id="KW-0234">DNA repair</keyword>
<reference evidence="14" key="1">
    <citation type="submission" date="2021-06" db="EMBL/GenBank/DDBJ databases">
        <authorList>
            <person name="Kallberg Y."/>
            <person name="Tangrot J."/>
            <person name="Rosling A."/>
        </authorList>
    </citation>
    <scope>NUCLEOTIDE SEQUENCE</scope>
    <source>
        <strain evidence="14">UK204</strain>
    </source>
</reference>
<evidence type="ECO:0000256" key="6">
    <source>
        <dbReference type="ARBA" id="ARBA00022771"/>
    </source>
</evidence>
<evidence type="ECO:0000256" key="9">
    <source>
        <dbReference type="ARBA" id="ARBA00023163"/>
    </source>
</evidence>
<dbReference type="Gene3D" id="3.40.50.410">
    <property type="entry name" value="von Willebrand factor, type A domain"/>
    <property type="match status" value="1"/>
</dbReference>
<evidence type="ECO:0000313" key="14">
    <source>
        <dbReference type="EMBL" id="CAG8653852.1"/>
    </source>
</evidence>
<evidence type="ECO:0000256" key="3">
    <source>
        <dbReference type="ARBA" id="ARBA00021280"/>
    </source>
</evidence>
<comment type="caution">
    <text evidence="14">The sequence shown here is derived from an EMBL/GenBank/DDBJ whole genome shotgun (WGS) entry which is preliminary data.</text>
</comment>
<proteinExistence type="inferred from homology"/>
<dbReference type="GO" id="GO:0005675">
    <property type="term" value="C:transcription factor TFIIH holo complex"/>
    <property type="evidence" value="ECO:0007669"/>
    <property type="project" value="UniProtKB-UniRule"/>
</dbReference>
<evidence type="ECO:0000256" key="5">
    <source>
        <dbReference type="ARBA" id="ARBA00022763"/>
    </source>
</evidence>
<dbReference type="GO" id="GO:0000439">
    <property type="term" value="C:transcription factor TFIIH core complex"/>
    <property type="evidence" value="ECO:0007669"/>
    <property type="project" value="UniProtKB-UniRule"/>
</dbReference>